<dbReference type="AlphaFoldDB" id="A0A1R3T4G2"/>
<proteinExistence type="inferred from homology"/>
<dbReference type="GO" id="GO:0051117">
    <property type="term" value="F:ATPase binding"/>
    <property type="evidence" value="ECO:0007669"/>
    <property type="project" value="TreeGrafter"/>
</dbReference>
<gene>
    <name evidence="10" type="ORF">PSM36_2257</name>
</gene>
<keyword evidence="3" id="KW-0813">Transport</keyword>
<comment type="similarity">
    <text evidence="2">Belongs to the V-ATPase 116 kDa subunit family.</text>
</comment>
<keyword evidence="11" id="KW-1185">Reference proteome</keyword>
<feature type="transmembrane region" description="Helical" evidence="9">
    <location>
        <begin position="442"/>
        <end position="463"/>
    </location>
</feature>
<feature type="transmembrane region" description="Helical" evidence="9">
    <location>
        <begin position="469"/>
        <end position="488"/>
    </location>
</feature>
<keyword evidence="7 9" id="KW-0472">Membrane</keyword>
<dbReference type="STRING" id="1642647.PSM36_2257"/>
<evidence type="ECO:0000256" key="8">
    <source>
        <dbReference type="SAM" id="Coils"/>
    </source>
</evidence>
<dbReference type="PANTHER" id="PTHR11629:SF63">
    <property type="entry name" value="V-TYPE PROTON ATPASE SUBUNIT A"/>
    <property type="match status" value="1"/>
</dbReference>
<keyword evidence="5 9" id="KW-1133">Transmembrane helix</keyword>
<evidence type="ECO:0000256" key="6">
    <source>
        <dbReference type="ARBA" id="ARBA00023065"/>
    </source>
</evidence>
<feature type="transmembrane region" description="Helical" evidence="9">
    <location>
        <begin position="411"/>
        <end position="430"/>
    </location>
</feature>
<organism evidence="10 11">
    <name type="scientific">Proteiniphilum saccharofermentans</name>
    <dbReference type="NCBI Taxonomy" id="1642647"/>
    <lineage>
        <taxon>Bacteria</taxon>
        <taxon>Pseudomonadati</taxon>
        <taxon>Bacteroidota</taxon>
        <taxon>Bacteroidia</taxon>
        <taxon>Bacteroidales</taxon>
        <taxon>Dysgonomonadaceae</taxon>
        <taxon>Proteiniphilum</taxon>
    </lineage>
</organism>
<dbReference type="InterPro" id="IPR002490">
    <property type="entry name" value="V-ATPase_116kDa_su"/>
</dbReference>
<keyword evidence="6" id="KW-0406">Ion transport</keyword>
<dbReference type="GO" id="GO:0046961">
    <property type="term" value="F:proton-transporting ATPase activity, rotational mechanism"/>
    <property type="evidence" value="ECO:0007669"/>
    <property type="project" value="InterPro"/>
</dbReference>
<accession>A0A1R3T4G2</accession>
<keyword evidence="4 9" id="KW-0812">Transmembrane</keyword>
<evidence type="ECO:0000256" key="3">
    <source>
        <dbReference type="ARBA" id="ARBA00022448"/>
    </source>
</evidence>
<evidence type="ECO:0000256" key="5">
    <source>
        <dbReference type="ARBA" id="ARBA00022989"/>
    </source>
</evidence>
<name>A0A1R3T4G2_9BACT</name>
<keyword evidence="8" id="KW-0175">Coiled coil</keyword>
<feature type="transmembrane region" description="Helical" evidence="9">
    <location>
        <begin position="324"/>
        <end position="349"/>
    </location>
</feature>
<evidence type="ECO:0000313" key="10">
    <source>
        <dbReference type="EMBL" id="SCD21062.1"/>
    </source>
</evidence>
<feature type="transmembrane region" description="Helical" evidence="9">
    <location>
        <begin position="370"/>
        <end position="391"/>
    </location>
</feature>
<protein>
    <submittedName>
        <fullName evidence="10">V-type ATP synthase subunit I</fullName>
    </submittedName>
</protein>
<dbReference type="Proteomes" id="UP000187464">
    <property type="component" value="Chromosome I"/>
</dbReference>
<evidence type="ECO:0000256" key="9">
    <source>
        <dbReference type="SAM" id="Phobius"/>
    </source>
</evidence>
<dbReference type="RefSeq" id="WP_076930946.1">
    <property type="nucleotide sequence ID" value="NZ_LT605205.1"/>
</dbReference>
<comment type="subcellular location">
    <subcellularLocation>
        <location evidence="1">Membrane</location>
        <topology evidence="1">Multi-pass membrane protein</topology>
    </subcellularLocation>
</comment>
<feature type="transmembrane region" description="Helical" evidence="9">
    <location>
        <begin position="550"/>
        <end position="573"/>
    </location>
</feature>
<dbReference type="PANTHER" id="PTHR11629">
    <property type="entry name" value="VACUOLAR PROTON ATPASES"/>
    <property type="match status" value="1"/>
</dbReference>
<dbReference type="Pfam" id="PF01496">
    <property type="entry name" value="V_ATPase_I"/>
    <property type="match status" value="2"/>
</dbReference>
<dbReference type="EMBL" id="LT605205">
    <property type="protein sequence ID" value="SCD21062.1"/>
    <property type="molecule type" value="Genomic_DNA"/>
</dbReference>
<evidence type="ECO:0000256" key="1">
    <source>
        <dbReference type="ARBA" id="ARBA00004141"/>
    </source>
</evidence>
<reference evidence="10 11" key="1">
    <citation type="submission" date="2016-08" db="EMBL/GenBank/DDBJ databases">
        <authorList>
            <person name="Seilhamer J.J."/>
        </authorList>
    </citation>
    <scope>NUCLEOTIDE SEQUENCE [LARGE SCALE GENOMIC DNA]</scope>
    <source>
        <strain evidence="10">M3/6</strain>
    </source>
</reference>
<feature type="transmembrane region" description="Helical" evidence="9">
    <location>
        <begin position="523"/>
        <end position="544"/>
    </location>
</feature>
<sequence>MVATMKKFIFISFHKDYDRFLHALRDLGMIHVAEQDNIKVDEEKLQDYLSASKRLSESIKKLKQLRDKKAAVPFHDVDIERGMNIPAEIERIENKKSALHQQLQVSLKERDILRPWGNFDPENIHRLKEAGYHVRFFIVPDREYDPEWETLYNAVVIQKGASKTYFVTVTKGAQAVDELQLEEMKVPEVSLDALDKLIDSLQEKIHGKEDALKALSAEIPSAEAALKSLESDIFFTRVARSATPAAEDKLMLLQGWAPEENVTEITNYLESQDVYFRVSDPTPEDDVPIKFKNNRFMRLFEPIAELYMLPKYNEIDLTPFFAPFYMIFFGLSLGDIGYGAFLLIVATLARTFGKEKISRTMRGMLALVQILGISTMVCGLLTGGFFGFSIYETNIAIFQNLKDQVFFDNEQMFMLSLILGVVQIMFAMSLKIVNRVKQFGWVQGLSTIGWFVLLLSVIVAYLFPTFMPMGGTLHLIVMGLSAILIFFLNSPGKNPFMNLGLGLWDTYNMATGLLGDVLSYVRLFALGLSGGILASVFNSLALGLKPDNLIGGSIVFLLIFLFGHAINMFMNVLGAFVHPLRLTFVEFYKNAEFEGGGKKYNPFRK</sequence>
<dbReference type="GO" id="GO:0016471">
    <property type="term" value="C:vacuolar proton-transporting V-type ATPase complex"/>
    <property type="evidence" value="ECO:0007669"/>
    <property type="project" value="TreeGrafter"/>
</dbReference>
<evidence type="ECO:0000256" key="2">
    <source>
        <dbReference type="ARBA" id="ARBA00009904"/>
    </source>
</evidence>
<evidence type="ECO:0000313" key="11">
    <source>
        <dbReference type="Proteomes" id="UP000187464"/>
    </source>
</evidence>
<dbReference type="KEGG" id="psac:PSM36_2257"/>
<dbReference type="GO" id="GO:0007035">
    <property type="term" value="P:vacuolar acidification"/>
    <property type="evidence" value="ECO:0007669"/>
    <property type="project" value="TreeGrafter"/>
</dbReference>
<evidence type="ECO:0000256" key="7">
    <source>
        <dbReference type="ARBA" id="ARBA00023136"/>
    </source>
</evidence>
<evidence type="ECO:0000256" key="4">
    <source>
        <dbReference type="ARBA" id="ARBA00022692"/>
    </source>
</evidence>
<dbReference type="GO" id="GO:0033179">
    <property type="term" value="C:proton-transporting V-type ATPase, V0 domain"/>
    <property type="evidence" value="ECO:0007669"/>
    <property type="project" value="InterPro"/>
</dbReference>
<feature type="coiled-coil region" evidence="8">
    <location>
        <begin position="191"/>
        <end position="232"/>
    </location>
</feature>